<evidence type="ECO:0000256" key="1">
    <source>
        <dbReference type="SAM" id="MobiDB-lite"/>
    </source>
</evidence>
<evidence type="ECO:0000313" key="3">
    <source>
        <dbReference type="Proteomes" id="UP000317990"/>
    </source>
</evidence>
<name>A0A524RL64_9CHRO</name>
<comment type="caution">
    <text evidence="2">The sequence shown here is derived from an EMBL/GenBank/DDBJ whole genome shotgun (WGS) entry which is preliminary data.</text>
</comment>
<proteinExistence type="predicted"/>
<dbReference type="EMBL" id="SRMO01000085">
    <property type="protein sequence ID" value="TGG90703.1"/>
    <property type="molecule type" value="Genomic_DNA"/>
</dbReference>
<evidence type="ECO:0000313" key="2">
    <source>
        <dbReference type="EMBL" id="TGG90703.1"/>
    </source>
</evidence>
<dbReference type="Proteomes" id="UP000317990">
    <property type="component" value="Unassembled WGS sequence"/>
</dbReference>
<feature type="region of interest" description="Disordered" evidence="1">
    <location>
        <begin position="49"/>
        <end position="78"/>
    </location>
</feature>
<organism evidence="2 3">
    <name type="scientific">Aphanocapsa feldmannii 277cV</name>
    <dbReference type="NCBI Taxonomy" id="2507553"/>
    <lineage>
        <taxon>Bacteria</taxon>
        <taxon>Bacillati</taxon>
        <taxon>Cyanobacteriota</taxon>
        <taxon>Cyanophyceae</taxon>
        <taxon>Oscillatoriophycideae</taxon>
        <taxon>Chroococcales</taxon>
        <taxon>Microcystaceae</taxon>
        <taxon>Aphanocapsa</taxon>
    </lineage>
</organism>
<accession>A0A524RL64</accession>
<reference evidence="2 3" key="1">
    <citation type="journal article" date="2019" name="mSystems">
        <title>Life at home and on the roam: Genomic adaptions reflect the dual lifestyle of an intracellular, facultative symbiont.</title>
        <authorList>
            <person name="Burgsdorf I."/>
        </authorList>
    </citation>
    <scope>NUCLEOTIDE SEQUENCE [LARGE SCALE GENOMIC DNA]</scope>
    <source>
        <strain evidence="2">277cV</strain>
    </source>
</reference>
<gene>
    <name evidence="2" type="ORF">ERJ67_10125</name>
</gene>
<protein>
    <submittedName>
        <fullName evidence="2">Uncharacterized protein</fullName>
    </submittedName>
</protein>
<dbReference type="AlphaFoldDB" id="A0A524RL64"/>
<sequence length="78" mass="8939">MPGPLDPVAAAAPALLADQRWQRRVRRWVARELSPLLRKHHWQKALTMARGMAPAREHREQKQKQSGSAPARGRLQCR</sequence>